<evidence type="ECO:0000313" key="12">
    <source>
        <dbReference type="Proteomes" id="UP000722125"/>
    </source>
</evidence>
<keyword evidence="7 9" id="KW-0472">Membrane</keyword>
<dbReference type="InterPro" id="IPR000620">
    <property type="entry name" value="EamA_dom"/>
</dbReference>
<feature type="transmembrane region" description="Helical" evidence="9">
    <location>
        <begin position="72"/>
        <end position="92"/>
    </location>
</feature>
<feature type="transmembrane region" description="Helical" evidence="9">
    <location>
        <begin position="270"/>
        <end position="290"/>
    </location>
</feature>
<evidence type="ECO:0000256" key="9">
    <source>
        <dbReference type="SAM" id="Phobius"/>
    </source>
</evidence>
<dbReference type="NCBIfam" id="TIGR00688">
    <property type="entry name" value="rarD"/>
    <property type="match status" value="1"/>
</dbReference>
<dbReference type="InterPro" id="IPR004626">
    <property type="entry name" value="RarD"/>
</dbReference>
<evidence type="ECO:0000256" key="2">
    <source>
        <dbReference type="ARBA" id="ARBA00007362"/>
    </source>
</evidence>
<dbReference type="EMBL" id="JAHBOH010000001">
    <property type="protein sequence ID" value="MBT0994268.1"/>
    <property type="molecule type" value="Genomic_DNA"/>
</dbReference>
<comment type="subcellular location">
    <subcellularLocation>
        <location evidence="1">Cell membrane</location>
        <topology evidence="1">Multi-pass membrane protein</topology>
    </subcellularLocation>
</comment>
<dbReference type="Proteomes" id="UP000722125">
    <property type="component" value="Unassembled WGS sequence"/>
</dbReference>
<comment type="caution">
    <text evidence="11">The sequence shown here is derived from an EMBL/GenBank/DDBJ whole genome shotgun (WGS) entry which is preliminary data.</text>
</comment>
<feature type="transmembrane region" description="Helical" evidence="9">
    <location>
        <begin position="238"/>
        <end position="264"/>
    </location>
</feature>
<organism evidence="11 12">
    <name type="scientific">Cellulomonas fulva</name>
    <dbReference type="NCBI Taxonomy" id="2835530"/>
    <lineage>
        <taxon>Bacteria</taxon>
        <taxon>Bacillati</taxon>
        <taxon>Actinomycetota</taxon>
        <taxon>Actinomycetes</taxon>
        <taxon>Micrococcales</taxon>
        <taxon>Cellulomonadaceae</taxon>
        <taxon>Cellulomonas</taxon>
    </lineage>
</organism>
<evidence type="ECO:0000256" key="3">
    <source>
        <dbReference type="ARBA" id="ARBA00022448"/>
    </source>
</evidence>
<keyword evidence="4" id="KW-1003">Cell membrane</keyword>
<dbReference type="PANTHER" id="PTHR22911:SF137">
    <property type="entry name" value="SOLUTE CARRIER FAMILY 35 MEMBER G2-RELATED"/>
    <property type="match status" value="1"/>
</dbReference>
<gene>
    <name evidence="11" type="primary">rarD</name>
    <name evidence="11" type="ORF">KIN34_08205</name>
</gene>
<accession>A0ABS5TYN6</accession>
<sequence length="334" mass="34710">MTDLDPRRGLGAGLGAYVLWGLLPLYFTVLAPAGPAEVVAHRALWSLVFCAAVLTVTRTWRELVVVLRSPRTLGLLALAAVLLATNWLVFVLGVQTDRVVDASLGYFVNPLVTVTLAVTVLHERLRRAQVVALSFGALAVVVLAVGYGQVPWIALVLAASFGLYGLIKNRGVRGVAAAPGLAAETLVLAPLALAFLLVLHAQGHGTFLGHGWGHAALLALSGVLTSVPLLLFNAAARVLPLTVVGLLQYVTPVMHFVIGVALLGERMPPARWAGFALVWVALTVLTVDGLRAGRGARRVGAGAVARPGSGPGRGPGDGGELSAPDAAGRPPRRP</sequence>
<evidence type="ECO:0000256" key="8">
    <source>
        <dbReference type="SAM" id="MobiDB-lite"/>
    </source>
</evidence>
<feature type="transmembrane region" description="Helical" evidence="9">
    <location>
        <begin position="43"/>
        <end position="60"/>
    </location>
</feature>
<keyword evidence="12" id="KW-1185">Reference proteome</keyword>
<evidence type="ECO:0000256" key="1">
    <source>
        <dbReference type="ARBA" id="ARBA00004651"/>
    </source>
</evidence>
<evidence type="ECO:0000259" key="10">
    <source>
        <dbReference type="Pfam" id="PF00892"/>
    </source>
</evidence>
<feature type="transmembrane region" description="Helical" evidence="9">
    <location>
        <begin position="104"/>
        <end position="121"/>
    </location>
</feature>
<feature type="transmembrane region" description="Helical" evidence="9">
    <location>
        <begin position="151"/>
        <end position="167"/>
    </location>
</feature>
<feature type="transmembrane region" description="Helical" evidence="9">
    <location>
        <begin position="12"/>
        <end position="31"/>
    </location>
</feature>
<protein>
    <submittedName>
        <fullName evidence="11">EamA family transporter RarD</fullName>
    </submittedName>
</protein>
<keyword evidence="5 9" id="KW-0812">Transmembrane</keyword>
<feature type="domain" description="EamA" evidence="10">
    <location>
        <begin position="9"/>
        <end position="143"/>
    </location>
</feature>
<feature type="region of interest" description="Disordered" evidence="8">
    <location>
        <begin position="300"/>
        <end position="334"/>
    </location>
</feature>
<evidence type="ECO:0000256" key="6">
    <source>
        <dbReference type="ARBA" id="ARBA00022989"/>
    </source>
</evidence>
<dbReference type="PANTHER" id="PTHR22911">
    <property type="entry name" value="ACYL-MALONYL CONDENSING ENZYME-RELATED"/>
    <property type="match status" value="1"/>
</dbReference>
<dbReference type="RefSeq" id="WP_214349090.1">
    <property type="nucleotide sequence ID" value="NZ_JAHBOH010000001.1"/>
</dbReference>
<feature type="transmembrane region" description="Helical" evidence="9">
    <location>
        <begin position="128"/>
        <end position="145"/>
    </location>
</feature>
<evidence type="ECO:0000313" key="11">
    <source>
        <dbReference type="EMBL" id="MBT0994268.1"/>
    </source>
</evidence>
<name>A0ABS5TYN6_9CELL</name>
<reference evidence="11 12" key="1">
    <citation type="submission" date="2021-05" db="EMBL/GenBank/DDBJ databases">
        <title>Description of Cellulomonas sp. DKR-3 sp. nov.</title>
        <authorList>
            <person name="Dahal R.H."/>
            <person name="Chaudhary D.K."/>
        </authorList>
    </citation>
    <scope>NUCLEOTIDE SEQUENCE [LARGE SCALE GENOMIC DNA]</scope>
    <source>
        <strain evidence="11 12">DKR-3</strain>
    </source>
</reference>
<feature type="transmembrane region" description="Helical" evidence="9">
    <location>
        <begin position="211"/>
        <end position="231"/>
    </location>
</feature>
<dbReference type="SUPFAM" id="SSF103481">
    <property type="entry name" value="Multidrug resistance efflux transporter EmrE"/>
    <property type="match status" value="2"/>
</dbReference>
<feature type="domain" description="EamA" evidence="10">
    <location>
        <begin position="153"/>
        <end position="286"/>
    </location>
</feature>
<evidence type="ECO:0000256" key="4">
    <source>
        <dbReference type="ARBA" id="ARBA00022475"/>
    </source>
</evidence>
<keyword evidence="6 9" id="KW-1133">Transmembrane helix</keyword>
<evidence type="ECO:0000256" key="5">
    <source>
        <dbReference type="ARBA" id="ARBA00022692"/>
    </source>
</evidence>
<feature type="compositionally biased region" description="Gly residues" evidence="8">
    <location>
        <begin position="309"/>
        <end position="319"/>
    </location>
</feature>
<keyword evidence="3" id="KW-0813">Transport</keyword>
<dbReference type="InterPro" id="IPR037185">
    <property type="entry name" value="EmrE-like"/>
</dbReference>
<comment type="similarity">
    <text evidence="2">Belongs to the EamA transporter family.</text>
</comment>
<dbReference type="Pfam" id="PF00892">
    <property type="entry name" value="EamA"/>
    <property type="match status" value="2"/>
</dbReference>
<feature type="transmembrane region" description="Helical" evidence="9">
    <location>
        <begin position="174"/>
        <end position="199"/>
    </location>
</feature>
<evidence type="ECO:0000256" key="7">
    <source>
        <dbReference type="ARBA" id="ARBA00023136"/>
    </source>
</evidence>
<proteinExistence type="inferred from homology"/>